<dbReference type="AlphaFoldDB" id="A0AAW0YQK0"/>
<keyword evidence="3" id="KW-0663">Pyridoxal phosphate</keyword>
<dbReference type="GO" id="GO:0003962">
    <property type="term" value="F:cystathionine gamma-synthase activity"/>
    <property type="evidence" value="ECO:0007669"/>
    <property type="project" value="UniProtKB-EC"/>
</dbReference>
<comment type="function">
    <text evidence="5">Catalyzes the formation of L-cystathionine from O-succinyl-L-homoserine (OSHS) and L-cysteine, via a gamma-replacement reaction. In the absence of thiol, catalyzes gamma-elimination to form 2-oxobutanoate, succinate and ammonia.</text>
</comment>
<dbReference type="FunFam" id="3.90.1150.10:FF:000063">
    <property type="entry name" value="Probable cystathionine gamma-synthase"/>
    <property type="match status" value="1"/>
</dbReference>
<accession>A0AAW0YQK0</accession>
<dbReference type="KEGG" id="kne:92179580"/>
<evidence type="ECO:0000256" key="5">
    <source>
        <dbReference type="ARBA" id="ARBA00058439"/>
    </source>
</evidence>
<dbReference type="GO" id="GO:0030170">
    <property type="term" value="F:pyridoxal phosphate binding"/>
    <property type="evidence" value="ECO:0007669"/>
    <property type="project" value="InterPro"/>
</dbReference>
<organism evidence="10 11">
    <name type="scientific">Kwoniella newhampshirensis</name>
    <dbReference type="NCBI Taxonomy" id="1651941"/>
    <lineage>
        <taxon>Eukaryota</taxon>
        <taxon>Fungi</taxon>
        <taxon>Dikarya</taxon>
        <taxon>Basidiomycota</taxon>
        <taxon>Agaricomycotina</taxon>
        <taxon>Tremellomycetes</taxon>
        <taxon>Tremellales</taxon>
        <taxon>Cryptococcaceae</taxon>
        <taxon>Kwoniella</taxon>
    </lineage>
</organism>
<dbReference type="Proteomes" id="UP001388673">
    <property type="component" value="Unassembled WGS sequence"/>
</dbReference>
<evidence type="ECO:0000256" key="9">
    <source>
        <dbReference type="SAM" id="MobiDB-lite"/>
    </source>
</evidence>
<dbReference type="PANTHER" id="PTHR42699:SF1">
    <property type="entry name" value="CYSTATHIONINE GAMMA-SYNTHASE-RELATED"/>
    <property type="match status" value="1"/>
</dbReference>
<comment type="caution">
    <text evidence="10">The sequence shown here is derived from an EMBL/GenBank/DDBJ whole genome shotgun (WGS) entry which is preliminary data.</text>
</comment>
<dbReference type="Gene3D" id="3.40.640.10">
    <property type="entry name" value="Type I PLP-dependent aspartate aminotransferase-like (Major domain)"/>
    <property type="match status" value="1"/>
</dbReference>
<dbReference type="InterPro" id="IPR051750">
    <property type="entry name" value="Trans-sulfuration_enzymes"/>
</dbReference>
<dbReference type="Gene3D" id="3.90.1150.10">
    <property type="entry name" value="Aspartate Aminotransferase, domain 1"/>
    <property type="match status" value="1"/>
</dbReference>
<comment type="cofactor">
    <cofactor evidence="1">
        <name>pyridoxal 5'-phosphate</name>
        <dbReference type="ChEBI" id="CHEBI:597326"/>
    </cofactor>
</comment>
<gene>
    <name evidence="10" type="ORF">IAR55_002321</name>
</gene>
<evidence type="ECO:0000256" key="7">
    <source>
        <dbReference type="ARBA" id="ARBA00066530"/>
    </source>
</evidence>
<evidence type="ECO:0000313" key="11">
    <source>
        <dbReference type="Proteomes" id="UP001388673"/>
    </source>
</evidence>
<comment type="pathway">
    <text evidence="6">Amino-acid biosynthesis; L-methionine biosynthesis via de novo pathway; L-cystathionine from O-succinyl-L-homoserine: step 1/1.</text>
</comment>
<evidence type="ECO:0000256" key="1">
    <source>
        <dbReference type="ARBA" id="ARBA00001933"/>
    </source>
</evidence>
<feature type="region of interest" description="Disordered" evidence="9">
    <location>
        <begin position="176"/>
        <end position="232"/>
    </location>
</feature>
<keyword evidence="11" id="KW-1185">Reference proteome</keyword>
<evidence type="ECO:0000256" key="6">
    <source>
        <dbReference type="ARBA" id="ARBA00060510"/>
    </source>
</evidence>
<dbReference type="FunFam" id="3.40.640.10:FF:000094">
    <property type="entry name" value="Probable cystathionine gamma-synthase"/>
    <property type="match status" value="1"/>
</dbReference>
<dbReference type="Pfam" id="PF01053">
    <property type="entry name" value="Cys_Met_Meta_PP"/>
    <property type="match status" value="1"/>
</dbReference>
<dbReference type="GO" id="GO:0019346">
    <property type="term" value="P:transsulfuration"/>
    <property type="evidence" value="ECO:0007669"/>
    <property type="project" value="InterPro"/>
</dbReference>
<dbReference type="EMBL" id="JBCAWK010000004">
    <property type="protein sequence ID" value="KAK8861500.1"/>
    <property type="molecule type" value="Genomic_DNA"/>
</dbReference>
<sequence>MPNSAAPAQIPLGSSVPILTAHAISVSLPTWDDTVGYEEGEKRVVDKMETGYPRFFIHRSIQKLAALCLSKFGRPDELCILLPTSKVASEGRDFLASRTPPIASRIVEFVICPSASSLVDTSASKSHNAGVEVIELQILLFDKEHWSTAKSFWQHTGDGICSRMAERALAFLGETPAGSQARPPTPPSERQPSKAPINRNRHYSRRTPSVPATPTTPSTPAFSSGSGGTHLAADDLPVESVKEESLTPDLTTYLEERYGRNLPLFNAPLAKQALKRRIAGGLLPSDEDFGKIDDVARGVAHGSGKKAVTEDDVYLYPCGMSAIWHAHDIARVARRRKGEQEGISVCYGFPYTDTLKILQKWGPGCHFFGRGGSEDIDDLEKLLATTQPPVLSLFCEFPSNPLLRSPDLARIRKLADQYGFVIVVDETIGNFINVEVVTFADVVVSSLTKIFSGDANVMGGSLILNPNGPLYEELKAVQDTDYEDHYYPEDVVYMERNSRDFRARIKRVNDNAYEVCDFLYRHSLDDTTMPAEGKVVKKVYYPRYITQELYAQAQRHPPLGKGGFGGLFSVTFTSDAASKAFFDTLGCAKGPSLGTSFTLACPYTILAHYLELDWAATHGVERGLVRISVGQEDQSILSEWFESALAAAQAADKADKAASASASAQ</sequence>
<dbReference type="GeneID" id="92179580"/>
<dbReference type="InterPro" id="IPR015424">
    <property type="entry name" value="PyrdxlP-dep_Trfase"/>
</dbReference>
<dbReference type="InterPro" id="IPR015422">
    <property type="entry name" value="PyrdxlP-dep_Trfase_small"/>
</dbReference>
<dbReference type="PANTHER" id="PTHR42699">
    <property type="match status" value="1"/>
</dbReference>
<keyword evidence="2" id="KW-0808">Transferase</keyword>
<comment type="catalytic activity">
    <reaction evidence="4">
        <text>O-succinyl-L-homoserine + L-cysteine = L,L-cystathionine + succinate + H(+)</text>
        <dbReference type="Rhea" id="RHEA:20397"/>
        <dbReference type="ChEBI" id="CHEBI:15378"/>
        <dbReference type="ChEBI" id="CHEBI:30031"/>
        <dbReference type="ChEBI" id="CHEBI:35235"/>
        <dbReference type="ChEBI" id="CHEBI:57661"/>
        <dbReference type="ChEBI" id="CHEBI:58161"/>
        <dbReference type="EC" id="2.5.1.48"/>
    </reaction>
</comment>
<protein>
    <recommendedName>
        <fullName evidence="7">cystathionine gamma-synthase</fullName>
        <ecNumber evidence="7">2.5.1.48</ecNumber>
    </recommendedName>
    <alternativeName>
        <fullName evidence="8">O-succinylhomoserine (thiol)-lyase</fullName>
    </alternativeName>
</protein>
<dbReference type="InterPro" id="IPR015421">
    <property type="entry name" value="PyrdxlP-dep_Trfase_major"/>
</dbReference>
<proteinExistence type="predicted"/>
<name>A0AAW0YQK0_9TREE</name>
<dbReference type="SUPFAM" id="SSF53383">
    <property type="entry name" value="PLP-dependent transferases"/>
    <property type="match status" value="1"/>
</dbReference>
<reference evidence="10 11" key="1">
    <citation type="journal article" date="2024" name="bioRxiv">
        <title>Comparative genomics of Cryptococcus and Kwoniella reveals pathogenesis evolution and contrasting karyotype dynamics via intercentromeric recombination or chromosome fusion.</title>
        <authorList>
            <person name="Coelho M.A."/>
            <person name="David-Palma M."/>
            <person name="Shea T."/>
            <person name="Bowers K."/>
            <person name="McGinley-Smith S."/>
            <person name="Mohammad A.W."/>
            <person name="Gnirke A."/>
            <person name="Yurkov A.M."/>
            <person name="Nowrousian M."/>
            <person name="Sun S."/>
            <person name="Cuomo C.A."/>
            <person name="Heitman J."/>
        </authorList>
    </citation>
    <scope>NUCLEOTIDE SEQUENCE [LARGE SCALE GENOMIC DNA]</scope>
    <source>
        <strain evidence="10 11">CBS 13917</strain>
    </source>
</reference>
<dbReference type="InterPro" id="IPR000277">
    <property type="entry name" value="Cys/Met-Metab_PyrdxlP-dep_enz"/>
</dbReference>
<dbReference type="EC" id="2.5.1.48" evidence="7"/>
<evidence type="ECO:0000256" key="8">
    <source>
        <dbReference type="ARBA" id="ARBA00083849"/>
    </source>
</evidence>
<evidence type="ECO:0000313" key="10">
    <source>
        <dbReference type="EMBL" id="KAK8861500.1"/>
    </source>
</evidence>
<evidence type="ECO:0000256" key="2">
    <source>
        <dbReference type="ARBA" id="ARBA00022679"/>
    </source>
</evidence>
<evidence type="ECO:0000256" key="4">
    <source>
        <dbReference type="ARBA" id="ARBA00051441"/>
    </source>
</evidence>
<dbReference type="RefSeq" id="XP_066804125.1">
    <property type="nucleotide sequence ID" value="XM_066945436.1"/>
</dbReference>
<feature type="compositionally biased region" description="Low complexity" evidence="9">
    <location>
        <begin position="207"/>
        <end position="224"/>
    </location>
</feature>
<evidence type="ECO:0000256" key="3">
    <source>
        <dbReference type="ARBA" id="ARBA00022898"/>
    </source>
</evidence>